<keyword evidence="1" id="KW-0808">Transferase</keyword>
<gene>
    <name evidence="5" type="ORF">TeGR_g6959</name>
</gene>
<dbReference type="PROSITE" id="PS00916">
    <property type="entry name" value="PI3_4_KINASE_2"/>
    <property type="match status" value="1"/>
</dbReference>
<protein>
    <recommendedName>
        <fullName evidence="4">PI3K/PI4K catalytic domain-containing protein</fullName>
    </recommendedName>
</protein>
<dbReference type="SUPFAM" id="SSF56112">
    <property type="entry name" value="Protein kinase-like (PK-like)"/>
    <property type="match status" value="1"/>
</dbReference>
<comment type="caution">
    <text evidence="5">The sequence shown here is derived from an EMBL/GenBank/DDBJ whole genome shotgun (WGS) entry which is preliminary data.</text>
</comment>
<keyword evidence="2" id="KW-0418">Kinase</keyword>
<dbReference type="Gene3D" id="1.10.1070.11">
    <property type="entry name" value="Phosphatidylinositol 3-/4-kinase, catalytic domain"/>
    <property type="match status" value="1"/>
</dbReference>
<dbReference type="Pfam" id="PF00454">
    <property type="entry name" value="PI3_PI4_kinase"/>
    <property type="match status" value="1"/>
</dbReference>
<evidence type="ECO:0000313" key="6">
    <source>
        <dbReference type="Proteomes" id="UP001165060"/>
    </source>
</evidence>
<dbReference type="InterPro" id="IPR000403">
    <property type="entry name" value="PI3/4_kinase_cat_dom"/>
</dbReference>
<proteinExistence type="predicted"/>
<dbReference type="PANTHER" id="PTHR10048">
    <property type="entry name" value="PHOSPHATIDYLINOSITOL KINASE"/>
    <property type="match status" value="1"/>
</dbReference>
<dbReference type="InterPro" id="IPR011009">
    <property type="entry name" value="Kinase-like_dom_sf"/>
</dbReference>
<evidence type="ECO:0000256" key="3">
    <source>
        <dbReference type="SAM" id="MobiDB-lite"/>
    </source>
</evidence>
<evidence type="ECO:0000256" key="1">
    <source>
        <dbReference type="ARBA" id="ARBA00022679"/>
    </source>
</evidence>
<keyword evidence="6" id="KW-1185">Reference proteome</keyword>
<feature type="compositionally biased region" description="Pro residues" evidence="3">
    <location>
        <begin position="1"/>
        <end position="33"/>
    </location>
</feature>
<dbReference type="InterPro" id="IPR018936">
    <property type="entry name" value="PI3/4_kinase_CS"/>
</dbReference>
<feature type="non-terminal residue" evidence="5">
    <location>
        <position position="1"/>
    </location>
</feature>
<dbReference type="PROSITE" id="PS50290">
    <property type="entry name" value="PI3_4_KINASE_3"/>
    <property type="match status" value="1"/>
</dbReference>
<dbReference type="Gene3D" id="3.30.1010.10">
    <property type="entry name" value="Phosphatidylinositol 3-kinase Catalytic Subunit, Chain A, domain 4"/>
    <property type="match status" value="1"/>
</dbReference>
<name>A0ABQ6MIE8_9STRA</name>
<evidence type="ECO:0000259" key="4">
    <source>
        <dbReference type="PROSITE" id="PS50290"/>
    </source>
</evidence>
<dbReference type="InterPro" id="IPR015433">
    <property type="entry name" value="PI3/4_kinase"/>
</dbReference>
<evidence type="ECO:0000313" key="5">
    <source>
        <dbReference type="EMBL" id="GMI26487.1"/>
    </source>
</evidence>
<dbReference type="Proteomes" id="UP001165060">
    <property type="component" value="Unassembled WGS sequence"/>
</dbReference>
<dbReference type="PANTHER" id="PTHR10048:SF22">
    <property type="entry name" value="PHOSPHATIDYLINOSITOL 4-KINASE BETA"/>
    <property type="match status" value="1"/>
</dbReference>
<dbReference type="SMART" id="SM00146">
    <property type="entry name" value="PI3Kc"/>
    <property type="match status" value="1"/>
</dbReference>
<organism evidence="5 6">
    <name type="scientific">Tetraparma gracilis</name>
    <dbReference type="NCBI Taxonomy" id="2962635"/>
    <lineage>
        <taxon>Eukaryota</taxon>
        <taxon>Sar</taxon>
        <taxon>Stramenopiles</taxon>
        <taxon>Ochrophyta</taxon>
        <taxon>Bolidophyceae</taxon>
        <taxon>Parmales</taxon>
        <taxon>Triparmaceae</taxon>
        <taxon>Tetraparma</taxon>
    </lineage>
</organism>
<feature type="region of interest" description="Disordered" evidence="3">
    <location>
        <begin position="1"/>
        <end position="50"/>
    </location>
</feature>
<feature type="domain" description="PI3K/PI4K catalytic" evidence="4">
    <location>
        <begin position="56"/>
        <end position="331"/>
    </location>
</feature>
<dbReference type="EMBL" id="BRYB01002852">
    <property type="protein sequence ID" value="GMI26487.1"/>
    <property type="molecule type" value="Genomic_DNA"/>
</dbReference>
<reference evidence="5 6" key="1">
    <citation type="journal article" date="2023" name="Commun. Biol.">
        <title>Genome analysis of Parmales, the sister group of diatoms, reveals the evolutionary specialization of diatoms from phago-mixotrophs to photoautotrophs.</title>
        <authorList>
            <person name="Ban H."/>
            <person name="Sato S."/>
            <person name="Yoshikawa S."/>
            <person name="Yamada K."/>
            <person name="Nakamura Y."/>
            <person name="Ichinomiya M."/>
            <person name="Sato N."/>
            <person name="Blanc-Mathieu R."/>
            <person name="Endo H."/>
            <person name="Kuwata A."/>
            <person name="Ogata H."/>
        </authorList>
    </citation>
    <scope>NUCLEOTIDE SEQUENCE [LARGE SCALE GENOMIC DNA]</scope>
</reference>
<dbReference type="InterPro" id="IPR036940">
    <property type="entry name" value="PI3/4_kinase_cat_sf"/>
</dbReference>
<accession>A0ABQ6MIE8</accession>
<evidence type="ECO:0000256" key="2">
    <source>
        <dbReference type="ARBA" id="ARBA00022777"/>
    </source>
</evidence>
<sequence length="347" mass="37489">APEPDLSPPPAPPPPAPPAPPPYFAPDQPPYHSPPSYDLPLPPPPKSGPALLDSVFGLPHAQASALLLPSSPYSHLPSRSLRSFVVKAGDDVRLESLAMLAIQHMHSLLAGVPAGPLLHPYAIACAGHGKGVVEVVEDAASVDEVKKLSGIPSLPDFFERAFGQGGAERGNFLRSLVGYSLVSYVLQVKDRHNGNILLKRDGSICHIDFGFVFGDAPRMGKVPIFSERAPMKLTQEYWDVIGGWAGGGAEFCKLFEEGFEVCSAHKEEIALIVEQGIKVIYSERGRQYSELKAKKVGDGIRNRLTGGGPAGSPERREFIKNLIDFALNDWSSSNYDLLQKYMNGYAT</sequence>